<gene>
    <name evidence="2" type="ORF">D9619_004368</name>
</gene>
<keyword evidence="3" id="KW-1185">Reference proteome</keyword>
<feature type="region of interest" description="Disordered" evidence="1">
    <location>
        <begin position="1"/>
        <end position="286"/>
    </location>
</feature>
<organism evidence="2 3">
    <name type="scientific">Psilocybe cf. subviscida</name>
    <dbReference type="NCBI Taxonomy" id="2480587"/>
    <lineage>
        <taxon>Eukaryota</taxon>
        <taxon>Fungi</taxon>
        <taxon>Dikarya</taxon>
        <taxon>Basidiomycota</taxon>
        <taxon>Agaricomycotina</taxon>
        <taxon>Agaricomycetes</taxon>
        <taxon>Agaricomycetidae</taxon>
        <taxon>Agaricales</taxon>
        <taxon>Agaricineae</taxon>
        <taxon>Strophariaceae</taxon>
        <taxon>Psilocybe</taxon>
    </lineage>
</organism>
<sequence>MSSAEHNLQSKSGATPETQTTTRTQPTTQDNAPSTVPGTQTSTANSADAPAPPPPGEEDLPEQLHAGKVGYGPNYHRGPTLEDKMMGIKEEIKGKLTRNSERVEHGREIKSGKEREKKLTGEDEPNPFANADEDKDKDKDSEKPGDTTTKADEKLQLGNSNTTSSSTDNATGTDNATKTENTTRADDATGTDNAPRTGTGDLPSMKSTHKGHIRPDHGNAPDPRVQAAVVAPEGTHAAHRQKTEGGEGMMKHFGYDAPNSTENTGATKGLEPGQERERRSNPMVKN</sequence>
<dbReference type="OrthoDB" id="2500073at2759"/>
<feature type="compositionally biased region" description="Basic and acidic residues" evidence="1">
    <location>
        <begin position="132"/>
        <end position="155"/>
    </location>
</feature>
<dbReference type="AlphaFoldDB" id="A0A8H5BQT6"/>
<protein>
    <submittedName>
        <fullName evidence="2">Uncharacterized protein</fullName>
    </submittedName>
</protein>
<feature type="compositionally biased region" description="Polar residues" evidence="1">
    <location>
        <begin position="1"/>
        <end position="13"/>
    </location>
</feature>
<evidence type="ECO:0000313" key="3">
    <source>
        <dbReference type="Proteomes" id="UP000567179"/>
    </source>
</evidence>
<dbReference type="Proteomes" id="UP000567179">
    <property type="component" value="Unassembled WGS sequence"/>
</dbReference>
<feature type="compositionally biased region" description="Basic and acidic residues" evidence="1">
    <location>
        <begin position="79"/>
        <end position="121"/>
    </location>
</feature>
<reference evidence="2 3" key="1">
    <citation type="journal article" date="2020" name="ISME J.">
        <title>Uncovering the hidden diversity of litter-decomposition mechanisms in mushroom-forming fungi.</title>
        <authorList>
            <person name="Floudas D."/>
            <person name="Bentzer J."/>
            <person name="Ahren D."/>
            <person name="Johansson T."/>
            <person name="Persson P."/>
            <person name="Tunlid A."/>
        </authorList>
    </citation>
    <scope>NUCLEOTIDE SEQUENCE [LARGE SCALE GENOMIC DNA]</scope>
    <source>
        <strain evidence="2 3">CBS 101986</strain>
    </source>
</reference>
<feature type="compositionally biased region" description="Low complexity" evidence="1">
    <location>
        <begin position="158"/>
        <end position="175"/>
    </location>
</feature>
<feature type="compositionally biased region" description="Basic and acidic residues" evidence="1">
    <location>
        <begin position="241"/>
        <end position="254"/>
    </location>
</feature>
<dbReference type="EMBL" id="JAACJJ010000014">
    <property type="protein sequence ID" value="KAF5327531.1"/>
    <property type="molecule type" value="Genomic_DNA"/>
</dbReference>
<feature type="compositionally biased region" description="Polar residues" evidence="1">
    <location>
        <begin position="30"/>
        <end position="46"/>
    </location>
</feature>
<comment type="caution">
    <text evidence="2">The sequence shown here is derived from an EMBL/GenBank/DDBJ whole genome shotgun (WGS) entry which is preliminary data.</text>
</comment>
<feature type="compositionally biased region" description="Low complexity" evidence="1">
    <location>
        <begin position="15"/>
        <end position="29"/>
    </location>
</feature>
<name>A0A8H5BQT6_9AGAR</name>
<evidence type="ECO:0000313" key="2">
    <source>
        <dbReference type="EMBL" id="KAF5327531.1"/>
    </source>
</evidence>
<proteinExistence type="predicted"/>
<accession>A0A8H5BQT6</accession>
<evidence type="ECO:0000256" key="1">
    <source>
        <dbReference type="SAM" id="MobiDB-lite"/>
    </source>
</evidence>